<dbReference type="KEGG" id="pna:Pnap_4384"/>
<keyword evidence="4" id="KW-0067">ATP-binding</keyword>
<evidence type="ECO:0000256" key="4">
    <source>
        <dbReference type="ARBA" id="ARBA00022840"/>
    </source>
</evidence>
<keyword evidence="2" id="KW-0378">Hydrolase</keyword>
<name>A1VVI4_POLNA</name>
<dbReference type="InterPro" id="IPR027417">
    <property type="entry name" value="P-loop_NTPase"/>
</dbReference>
<dbReference type="InterPro" id="IPR050474">
    <property type="entry name" value="Hel308_SKI2-like"/>
</dbReference>
<dbReference type="SUPFAM" id="SSF52540">
    <property type="entry name" value="P-loop containing nucleoside triphosphate hydrolases"/>
    <property type="match status" value="1"/>
</dbReference>
<dbReference type="OrthoDB" id="9815222at2"/>
<dbReference type="InterPro" id="IPR011545">
    <property type="entry name" value="DEAD/DEAH_box_helicase_dom"/>
</dbReference>
<dbReference type="GO" id="GO:0016787">
    <property type="term" value="F:hydrolase activity"/>
    <property type="evidence" value="ECO:0007669"/>
    <property type="project" value="UniProtKB-KW"/>
</dbReference>
<dbReference type="GO" id="GO:0005524">
    <property type="term" value="F:ATP binding"/>
    <property type="evidence" value="ECO:0007669"/>
    <property type="project" value="UniProtKB-KW"/>
</dbReference>
<protein>
    <submittedName>
        <fullName evidence="6">DEAD/DEAH box helicase domain protein</fullName>
    </submittedName>
</protein>
<gene>
    <name evidence="6" type="ordered locus">Pnap_4384</name>
</gene>
<keyword evidence="1" id="KW-0547">Nucleotide-binding</keyword>
<dbReference type="InterPro" id="IPR001650">
    <property type="entry name" value="Helicase_C-like"/>
</dbReference>
<keyword evidence="6" id="KW-0614">Plasmid</keyword>
<evidence type="ECO:0000256" key="1">
    <source>
        <dbReference type="ARBA" id="ARBA00022741"/>
    </source>
</evidence>
<dbReference type="GO" id="GO:0003676">
    <property type="term" value="F:nucleic acid binding"/>
    <property type="evidence" value="ECO:0007669"/>
    <property type="project" value="InterPro"/>
</dbReference>
<organism evidence="6 7">
    <name type="scientific">Polaromonas naphthalenivorans (strain CJ2)</name>
    <dbReference type="NCBI Taxonomy" id="365044"/>
    <lineage>
        <taxon>Bacteria</taxon>
        <taxon>Pseudomonadati</taxon>
        <taxon>Pseudomonadota</taxon>
        <taxon>Betaproteobacteria</taxon>
        <taxon>Burkholderiales</taxon>
        <taxon>Comamonadaceae</taxon>
        <taxon>Polaromonas</taxon>
    </lineage>
</organism>
<dbReference type="Pfam" id="PF00271">
    <property type="entry name" value="Helicase_C"/>
    <property type="match status" value="1"/>
</dbReference>
<dbReference type="Gene3D" id="3.40.50.300">
    <property type="entry name" value="P-loop containing nucleotide triphosphate hydrolases"/>
    <property type="match status" value="2"/>
</dbReference>
<dbReference type="Pfam" id="PF00270">
    <property type="entry name" value="DEAD"/>
    <property type="match status" value="1"/>
</dbReference>
<evidence type="ECO:0000313" key="7">
    <source>
        <dbReference type="Proteomes" id="UP000000644"/>
    </source>
</evidence>
<dbReference type="GO" id="GO:0004386">
    <property type="term" value="F:helicase activity"/>
    <property type="evidence" value="ECO:0007669"/>
    <property type="project" value="UniProtKB-KW"/>
</dbReference>
<dbReference type="Proteomes" id="UP000000644">
    <property type="component" value="Plasmid pPNAP01"/>
</dbReference>
<reference evidence="7" key="1">
    <citation type="journal article" date="2009" name="Environ. Microbiol.">
        <title>The genome of Polaromonas naphthalenivorans strain CJ2, isolated from coal tar-contaminated sediment, reveals physiological and metabolic versatility and evolution through extensive horizontal gene transfer.</title>
        <authorList>
            <person name="Yagi J.M."/>
            <person name="Sims D."/>
            <person name="Brettin T."/>
            <person name="Bruce D."/>
            <person name="Madsen E.L."/>
        </authorList>
    </citation>
    <scope>NUCLEOTIDE SEQUENCE [LARGE SCALE GENOMIC DNA]</scope>
    <source>
        <strain evidence="7">CJ2</strain>
        <plasmid evidence="7">Plasmid pPNAP01</plasmid>
    </source>
</reference>
<feature type="domain" description="Helicase ATP-binding" evidence="5">
    <location>
        <begin position="313"/>
        <end position="485"/>
    </location>
</feature>
<accession>A1VVI4</accession>
<sequence>MATTLEELQANIEAAVTPGYRQKLLARGQARGMIWRAGLLPIDAPHFSPELSEDLLSFGYSLLLHGLRYVDLGGNFSLARVAFEVAAESIEAVVARGEVNENRDFHRLIAGAAYHLGHYSARAYSMLFEGLGQSNLSVVERCLAQLMLRDLEGVNVAVSNWVESGVGSDSNLIEAFDTGIDAEVEDEDAGESGVIEAMTLALEGNFLSAMSQTLLALERGEHSLILQAQARLEEGLSVAGELNLVTQWWAHRLAIHIVGGLWANSFHSLLPSQGPAGADVGDWVHLRKLLIASLMRRRRAEIELWPSQIDAAKRVLEFEANLVLSLPTSAGKTRIAELCILACLARGKRVVFVTPLRALSAQTEVSLRRTFGPLGKTVSSLYGSIGTSSSDVDALKSLDIVVSTPEKLDFALRSDPQLLDDIGLVVLDEGHMIGLGEREVRYEAQIQRLLRRADAASRRIICLSAILPDGDQLIDFTAWLTSDRENGLIKNDWRPTRLRFGEVDWNPVSKLAQLKIVVGDEHPFVSKFVVGKTLNANKNAKVYPASQTDLCILSAWRLIEEGQSVLVFCPLRVSVVPFAKRIIEMIQQGLIVPMLTPPAEVLASALAVGVEWFGPDHEILKCLRMGVAVHHGELPASFRKEVERLLRDGVLKLTVSSPTLAQGLNLAATSLVFHGHARKGAPIDVSEFRNVVGRAGRAYIDIEGLVLYPMFDKHEKRRTAWANLIASTKGREMESGILQLLYSLLVRIARKLDAPDVSTVLDYVAGQGGWDFPFLRSETGWRAANAAEEWPRHLTSLDTAIFSLLGDAQVPDEEIEATLDEVLTSSLFMRRMARRDGLIQNLLIGGLKARVNFIWSNSSALQRRGYFLAGLGLASGQALDSKAKELESLLLQANVAVGEGEVEMAIQAIIGFAHIAFEIPPFAPNGLPGNWKYILELWLRGVPVPHIGSNDPDGTVSLIEGAFVYNLPWAMEAVRVRAEAHLDLFSNDVSVANYGRAHAVAAIETGTLSVAASTLIKAGFASRLGAIHAVTVTAADFDSSAGMRAWLLSAEVKARRDNPSWPTVESHELWVDFTAPHGSGYTKPWLATAYTGPVTWHGLPMPPGTPLRLGGGPGKENAIYTADFKEVGKIGYAFNQAAVGLSIATATGAANEIAFEYIGPNDLVVL</sequence>
<dbReference type="SMART" id="SM00490">
    <property type="entry name" value="HELICc"/>
    <property type="match status" value="1"/>
</dbReference>
<dbReference type="SMART" id="SM00487">
    <property type="entry name" value="DEXDc"/>
    <property type="match status" value="1"/>
</dbReference>
<evidence type="ECO:0000259" key="5">
    <source>
        <dbReference type="PROSITE" id="PS51192"/>
    </source>
</evidence>
<dbReference type="AlphaFoldDB" id="A1VVI4"/>
<proteinExistence type="predicted"/>
<evidence type="ECO:0000256" key="2">
    <source>
        <dbReference type="ARBA" id="ARBA00022801"/>
    </source>
</evidence>
<dbReference type="PANTHER" id="PTHR47961:SF6">
    <property type="entry name" value="DNA-DIRECTED DNA POLYMERASE"/>
    <property type="match status" value="1"/>
</dbReference>
<dbReference type="EMBL" id="CP000530">
    <property type="protein sequence ID" value="ABM39662.1"/>
    <property type="molecule type" value="Genomic_DNA"/>
</dbReference>
<dbReference type="HOGENOM" id="CLU_008215_1_0_4"/>
<evidence type="ECO:0000256" key="3">
    <source>
        <dbReference type="ARBA" id="ARBA00022806"/>
    </source>
</evidence>
<keyword evidence="7" id="KW-1185">Reference proteome</keyword>
<dbReference type="PROSITE" id="PS51192">
    <property type="entry name" value="HELICASE_ATP_BIND_1"/>
    <property type="match status" value="1"/>
</dbReference>
<dbReference type="CDD" id="cd17921">
    <property type="entry name" value="DEXHc_Ski2"/>
    <property type="match status" value="1"/>
</dbReference>
<dbReference type="RefSeq" id="WP_011798035.1">
    <property type="nucleotide sequence ID" value="NC_008757.1"/>
</dbReference>
<evidence type="ECO:0000313" key="6">
    <source>
        <dbReference type="EMBL" id="ABM39662.1"/>
    </source>
</evidence>
<dbReference type="InterPro" id="IPR014001">
    <property type="entry name" value="Helicase_ATP-bd"/>
</dbReference>
<dbReference type="PANTHER" id="PTHR47961">
    <property type="entry name" value="DNA POLYMERASE THETA, PUTATIVE (AFU_ORTHOLOGUE AFUA_1G05260)-RELATED"/>
    <property type="match status" value="1"/>
</dbReference>
<geneLocation type="plasmid" evidence="6 7">
    <name>pPNAP01</name>
</geneLocation>
<keyword evidence="3 6" id="KW-0347">Helicase</keyword>